<evidence type="ECO:0000256" key="4">
    <source>
        <dbReference type="ARBA" id="ARBA00023172"/>
    </source>
</evidence>
<feature type="domain" description="Core-binding (CB)" evidence="8">
    <location>
        <begin position="64"/>
        <end position="147"/>
    </location>
</feature>
<evidence type="ECO:0000259" key="8">
    <source>
        <dbReference type="PROSITE" id="PS51900"/>
    </source>
</evidence>
<sequence length="411" mass="45995">MSVRKREWTTPKGQQKSAWVVDYVDIAGKRRLKTFAKKKAADSFAATASVEVREGVHVADSASATIEEAGKLWIASAKASGLERATIEDYERHLRLHINPFIGKTNLPSLSIAKVRRFEDHLRESGRSPAMIKKVLVSLGTLIADAQERGLVARNVARDMKRRRGSGDKKQEKRQKGKLKIGVDIPTRQDIKAILAILVGRWRPLILMAIFCGLRASELRGLRWSDVDLEKFEIHVRQRADRFNDIGRPKSESSERMVPAPPMVINALKEWKLVCPKRNTGKKDEAGEPMMTLDLVFPNGTGRVEQLNNILRRGLHPAWLAAGIAVDSGKLDKTGHPLLEPKYTGMHALRHFYASWCINRKEDGGLGLTPKMVQERMGHSTIAMTMDTYGHLFPKDNDADELAAAEKAFMA</sequence>
<dbReference type="PROSITE" id="PS51898">
    <property type="entry name" value="TYR_RECOMBINASE"/>
    <property type="match status" value="1"/>
</dbReference>
<evidence type="ECO:0000256" key="6">
    <source>
        <dbReference type="SAM" id="MobiDB-lite"/>
    </source>
</evidence>
<dbReference type="GO" id="GO:0015074">
    <property type="term" value="P:DNA integration"/>
    <property type="evidence" value="ECO:0007669"/>
    <property type="project" value="UniProtKB-KW"/>
</dbReference>
<feature type="region of interest" description="Disordered" evidence="6">
    <location>
        <begin position="158"/>
        <end position="179"/>
    </location>
</feature>
<dbReference type="AlphaFoldDB" id="A0A179C0D6"/>
<dbReference type="InterPro" id="IPR044068">
    <property type="entry name" value="CB"/>
</dbReference>
<protein>
    <submittedName>
        <fullName evidence="9">Integrase</fullName>
    </submittedName>
</protein>
<evidence type="ECO:0000256" key="3">
    <source>
        <dbReference type="ARBA" id="ARBA00023125"/>
    </source>
</evidence>
<proteinExistence type="inferred from homology"/>
<evidence type="ECO:0000313" key="9">
    <source>
        <dbReference type="EMBL" id="OAP96891.1"/>
    </source>
</evidence>
<dbReference type="Pfam" id="PF00589">
    <property type="entry name" value="Phage_integrase"/>
    <property type="match status" value="1"/>
</dbReference>
<comment type="caution">
    <text evidence="9">The sequence shown here is derived from an EMBL/GenBank/DDBJ whole genome shotgun (WGS) entry which is preliminary data.</text>
</comment>
<evidence type="ECO:0000256" key="1">
    <source>
        <dbReference type="ARBA" id="ARBA00008857"/>
    </source>
</evidence>
<evidence type="ECO:0000259" key="7">
    <source>
        <dbReference type="PROSITE" id="PS51898"/>
    </source>
</evidence>
<dbReference type="InterPro" id="IPR010998">
    <property type="entry name" value="Integrase_recombinase_N"/>
</dbReference>
<dbReference type="PANTHER" id="PTHR30349:SF64">
    <property type="entry name" value="PROPHAGE INTEGRASE INTD-RELATED"/>
    <property type="match status" value="1"/>
</dbReference>
<accession>A0A179C0D6</accession>
<organism evidence="9">
    <name type="scientific">Rhizobium leguminosarum</name>
    <dbReference type="NCBI Taxonomy" id="384"/>
    <lineage>
        <taxon>Bacteria</taxon>
        <taxon>Pseudomonadati</taxon>
        <taxon>Pseudomonadota</taxon>
        <taxon>Alphaproteobacteria</taxon>
        <taxon>Hyphomicrobiales</taxon>
        <taxon>Rhizobiaceae</taxon>
        <taxon>Rhizobium/Agrobacterium group</taxon>
        <taxon>Rhizobium</taxon>
    </lineage>
</organism>
<dbReference type="PANTHER" id="PTHR30349">
    <property type="entry name" value="PHAGE INTEGRASE-RELATED"/>
    <property type="match status" value="1"/>
</dbReference>
<dbReference type="GO" id="GO:0006310">
    <property type="term" value="P:DNA recombination"/>
    <property type="evidence" value="ECO:0007669"/>
    <property type="project" value="UniProtKB-KW"/>
</dbReference>
<dbReference type="Gene3D" id="1.10.443.10">
    <property type="entry name" value="Intergrase catalytic core"/>
    <property type="match status" value="1"/>
</dbReference>
<evidence type="ECO:0000256" key="2">
    <source>
        <dbReference type="ARBA" id="ARBA00022908"/>
    </source>
</evidence>
<keyword evidence="2" id="KW-0229">DNA integration</keyword>
<dbReference type="CDD" id="cd01189">
    <property type="entry name" value="INT_ICEBs1_C_like"/>
    <property type="match status" value="1"/>
</dbReference>
<name>A0A179C0D6_RHILE</name>
<dbReference type="SUPFAM" id="SSF56349">
    <property type="entry name" value="DNA breaking-rejoining enzymes"/>
    <property type="match status" value="1"/>
</dbReference>
<gene>
    <name evidence="9" type="ORF">A4U53_11945</name>
</gene>
<comment type="similarity">
    <text evidence="1">Belongs to the 'phage' integrase family.</text>
</comment>
<dbReference type="Gene3D" id="1.10.150.130">
    <property type="match status" value="1"/>
</dbReference>
<evidence type="ECO:0000256" key="5">
    <source>
        <dbReference type="PROSITE-ProRule" id="PRU01248"/>
    </source>
</evidence>
<keyword evidence="4" id="KW-0233">DNA recombination</keyword>
<dbReference type="GO" id="GO:0003677">
    <property type="term" value="F:DNA binding"/>
    <property type="evidence" value="ECO:0007669"/>
    <property type="project" value="UniProtKB-UniRule"/>
</dbReference>
<dbReference type="EMBL" id="LWBS01000022">
    <property type="protein sequence ID" value="OAP96891.1"/>
    <property type="molecule type" value="Genomic_DNA"/>
</dbReference>
<dbReference type="InterPro" id="IPR050090">
    <property type="entry name" value="Tyrosine_recombinase_XerCD"/>
</dbReference>
<reference evidence="9" key="1">
    <citation type="submission" date="2016-04" db="EMBL/GenBank/DDBJ databases">
        <title>Fast-growing isolate from the root nodules of Vavilovia formosa.</title>
        <authorList>
            <person name="Kimeklis A."/>
            <person name="Safronova V."/>
            <person name="Belimov A."/>
            <person name="Andronov E."/>
        </authorList>
    </citation>
    <scope>NUCLEOTIDE SEQUENCE [LARGE SCALE GENOMIC DNA]</scope>
    <source>
        <strain evidence="9">Vaf-46</strain>
    </source>
</reference>
<dbReference type="InterPro" id="IPR002104">
    <property type="entry name" value="Integrase_catalytic"/>
</dbReference>
<dbReference type="InterPro" id="IPR013762">
    <property type="entry name" value="Integrase-like_cat_sf"/>
</dbReference>
<dbReference type="InterPro" id="IPR011010">
    <property type="entry name" value="DNA_brk_join_enz"/>
</dbReference>
<feature type="domain" description="Tyr recombinase" evidence="7">
    <location>
        <begin position="181"/>
        <end position="407"/>
    </location>
</feature>
<keyword evidence="3 5" id="KW-0238">DNA-binding</keyword>
<dbReference type="PROSITE" id="PS51900">
    <property type="entry name" value="CB"/>
    <property type="match status" value="1"/>
</dbReference>